<comment type="caution">
    <text evidence="1">The sequence shown here is derived from an EMBL/GenBank/DDBJ whole genome shotgun (WGS) entry which is preliminary data.</text>
</comment>
<organism evidence="1 2">
    <name type="scientific">Dallia pectoralis</name>
    <name type="common">Alaska blackfish</name>
    <dbReference type="NCBI Taxonomy" id="75939"/>
    <lineage>
        <taxon>Eukaryota</taxon>
        <taxon>Metazoa</taxon>
        <taxon>Chordata</taxon>
        <taxon>Craniata</taxon>
        <taxon>Vertebrata</taxon>
        <taxon>Euteleostomi</taxon>
        <taxon>Actinopterygii</taxon>
        <taxon>Neopterygii</taxon>
        <taxon>Teleostei</taxon>
        <taxon>Protacanthopterygii</taxon>
        <taxon>Esociformes</taxon>
        <taxon>Umbridae</taxon>
        <taxon>Dallia</taxon>
    </lineage>
</organism>
<evidence type="ECO:0000313" key="2">
    <source>
        <dbReference type="Proteomes" id="UP001157502"/>
    </source>
</evidence>
<gene>
    <name evidence="1" type="ORF">DPEC_G00138030</name>
</gene>
<name>A0ACC2GLR8_DALPE</name>
<dbReference type="EMBL" id="CM055738">
    <property type="protein sequence ID" value="KAJ8004606.1"/>
    <property type="molecule type" value="Genomic_DNA"/>
</dbReference>
<dbReference type="Proteomes" id="UP001157502">
    <property type="component" value="Chromosome 11"/>
</dbReference>
<feature type="non-terminal residue" evidence="1">
    <location>
        <position position="1"/>
    </location>
</feature>
<keyword evidence="2" id="KW-1185">Reference proteome</keyword>
<reference evidence="1" key="1">
    <citation type="submission" date="2021-05" db="EMBL/GenBank/DDBJ databases">
        <authorList>
            <person name="Pan Q."/>
            <person name="Jouanno E."/>
            <person name="Zahm M."/>
            <person name="Klopp C."/>
            <person name="Cabau C."/>
            <person name="Louis A."/>
            <person name="Berthelot C."/>
            <person name="Parey E."/>
            <person name="Roest Crollius H."/>
            <person name="Montfort J."/>
            <person name="Robinson-Rechavi M."/>
            <person name="Bouchez O."/>
            <person name="Lampietro C."/>
            <person name="Lopez Roques C."/>
            <person name="Donnadieu C."/>
            <person name="Postlethwait J."/>
            <person name="Bobe J."/>
            <person name="Dillon D."/>
            <person name="Chandos A."/>
            <person name="von Hippel F."/>
            <person name="Guiguen Y."/>
        </authorList>
    </citation>
    <scope>NUCLEOTIDE SEQUENCE</scope>
    <source>
        <strain evidence="1">YG-Jan2019</strain>
    </source>
</reference>
<proteinExistence type="predicted"/>
<evidence type="ECO:0000313" key="1">
    <source>
        <dbReference type="EMBL" id="KAJ8004606.1"/>
    </source>
</evidence>
<sequence>GCALLLIAIVIVVVTCKLNRGSKDLATKRDVTRGLFDARRRPGLNCTEPNAYGGSRGFLNDRTSSLLAESSCLYDEKSGDLESQMFLPPKPFQPTSMWQGEKYCLQMSGIDQQSVKDSGKGDSDFNDSDSDISGDGGKRSLSTFQPWAKSSSHTANAVAVDWQGAYCVIPTQGFQPARDGAYTIGFSQAAAYNNPHVYPHTWKDSGYGASVAKTRNPLPQSFAHHTGTLPSYLAHQKRRCATGLAEVQEHCHDVMTVASISEVATIF</sequence>
<accession>A0ACC2GLR8</accession>
<protein>
    <submittedName>
        <fullName evidence="1">Uncharacterized protein</fullName>
    </submittedName>
</protein>